<dbReference type="RefSeq" id="WP_011018496.1">
    <property type="nucleotide sequence ID" value="NC_003551.1"/>
</dbReference>
<gene>
    <name evidence="2" type="ordered locus">MK0124</name>
</gene>
<name>Q8TZ17_METKA</name>
<dbReference type="EMBL" id="AE009439">
    <property type="protein sequence ID" value="AAM01341.1"/>
    <property type="molecule type" value="Genomic_DNA"/>
</dbReference>
<proteinExistence type="predicted"/>
<dbReference type="Proteomes" id="UP000001826">
    <property type="component" value="Chromosome"/>
</dbReference>
<dbReference type="Pfam" id="PF09918">
    <property type="entry name" value="DUF2148"/>
    <property type="match status" value="1"/>
</dbReference>
<keyword evidence="3" id="KW-1185">Reference proteome</keyword>
<reference evidence="2 3" key="1">
    <citation type="journal article" date="2002" name="Proc. Natl. Acad. Sci. U.S.A.">
        <title>The complete genome of hyperthermophile Methanopyrus kandleri AV19 and monophyly of archaeal methanogens.</title>
        <authorList>
            <person name="Slesarev A.I."/>
            <person name="Mezhevaya K.V."/>
            <person name="Makarova K.S."/>
            <person name="Polushin N.N."/>
            <person name="Shcherbinina O.V."/>
            <person name="Shakhova V.V."/>
            <person name="Belova G.I."/>
            <person name="Aravind L."/>
            <person name="Natale D.A."/>
            <person name="Rogozin I.B."/>
            <person name="Tatusov R.L."/>
            <person name="Wolf Y.I."/>
            <person name="Stetter K.O."/>
            <person name="Malykh A.G."/>
            <person name="Koonin E.V."/>
            <person name="Kozyavkin S.A."/>
        </authorList>
    </citation>
    <scope>NUCLEOTIDE SEQUENCE [LARGE SCALE GENOMIC DNA]</scope>
    <source>
        <strain evidence="3">AV19 / DSM 6324 / JCM 9639 / NBRC 100938</strain>
    </source>
</reference>
<feature type="domain" description="DUF2148" evidence="1">
    <location>
        <begin position="109"/>
        <end position="175"/>
    </location>
</feature>
<sequence>MRPESEGVRQAARLMAVAARTAPKTRGIDDIVIEIVEDEDTLEKIAERMEEIAEEKGADFFKRDAECLRRSECLVLIGVKSSGPCGLNCGMCGASCDDIEERSADVEFAGPICGFKLIDLGIALGSAAKVANDLVVDNRLMYTIGVAARSLGVVDADVVIGIPLSATGKNIYFDREG</sequence>
<dbReference type="EnsemblBacteria" id="AAM01341">
    <property type="protein sequence ID" value="AAM01341"/>
    <property type="gene ID" value="MK0124"/>
</dbReference>
<dbReference type="InParanoid" id="Q8TZ17"/>
<evidence type="ECO:0000313" key="2">
    <source>
        <dbReference type="EMBL" id="AAM01341.1"/>
    </source>
</evidence>
<dbReference type="PANTHER" id="PTHR40101:SF1">
    <property type="entry name" value="4FE-4S DOMAIN-CONTAINING PROTEIN"/>
    <property type="match status" value="1"/>
</dbReference>
<dbReference type="HOGENOM" id="CLU_111491_0_0_2"/>
<evidence type="ECO:0000259" key="1">
    <source>
        <dbReference type="Pfam" id="PF09918"/>
    </source>
</evidence>
<dbReference type="InterPro" id="IPR019224">
    <property type="entry name" value="DUF2148"/>
</dbReference>
<accession>Q8TZ17</accession>
<dbReference type="PaxDb" id="190192-MK0124"/>
<dbReference type="PATRIC" id="fig|190192.8.peg.123"/>
<organism evidence="2 3">
    <name type="scientific">Methanopyrus kandleri (strain AV19 / DSM 6324 / JCM 9639 / NBRC 100938)</name>
    <dbReference type="NCBI Taxonomy" id="190192"/>
    <lineage>
        <taxon>Archaea</taxon>
        <taxon>Methanobacteriati</taxon>
        <taxon>Methanobacteriota</taxon>
        <taxon>Methanomada group</taxon>
        <taxon>Methanopyri</taxon>
        <taxon>Methanopyrales</taxon>
        <taxon>Methanopyraceae</taxon>
        <taxon>Methanopyrus</taxon>
    </lineage>
</organism>
<protein>
    <submittedName>
        <fullName evidence="2">Ferredoxin domain containing protein</fullName>
    </submittedName>
</protein>
<evidence type="ECO:0000313" key="3">
    <source>
        <dbReference type="Proteomes" id="UP000001826"/>
    </source>
</evidence>
<dbReference type="KEGG" id="mka:MK0124"/>
<dbReference type="STRING" id="190192.MK0124"/>
<dbReference type="GeneID" id="1477427"/>
<dbReference type="AlphaFoldDB" id="Q8TZ17"/>
<dbReference type="PANTHER" id="PTHR40101">
    <property type="entry name" value="CONSERVED PROTEIN"/>
    <property type="match status" value="1"/>
</dbReference>